<dbReference type="Pfam" id="PF24624">
    <property type="entry name" value="Int_N"/>
    <property type="match status" value="1"/>
</dbReference>
<reference evidence="8 9" key="1">
    <citation type="submission" date="2020-08" db="EMBL/GenBank/DDBJ databases">
        <title>Genomic Encyclopedia of Type Strains, Phase IV (KMG-V): Genome sequencing to study the core and pangenomes of soil and plant-associated prokaryotes.</title>
        <authorList>
            <person name="Whitman W."/>
        </authorList>
    </citation>
    <scope>NUCLEOTIDE SEQUENCE [LARGE SCALE GENOMIC DNA]</scope>
    <source>
        <strain evidence="8 9">M8UP14</strain>
    </source>
</reference>
<evidence type="ECO:0000313" key="9">
    <source>
        <dbReference type="Proteomes" id="UP000540989"/>
    </source>
</evidence>
<dbReference type="InterPro" id="IPR050090">
    <property type="entry name" value="Tyrosine_recombinase_XerCD"/>
</dbReference>
<evidence type="ECO:0000259" key="7">
    <source>
        <dbReference type="PROSITE" id="PS51900"/>
    </source>
</evidence>
<organism evidence="8 9">
    <name type="scientific">Granulicella aggregans</name>
    <dbReference type="NCBI Taxonomy" id="474949"/>
    <lineage>
        <taxon>Bacteria</taxon>
        <taxon>Pseudomonadati</taxon>
        <taxon>Acidobacteriota</taxon>
        <taxon>Terriglobia</taxon>
        <taxon>Terriglobales</taxon>
        <taxon>Acidobacteriaceae</taxon>
        <taxon>Granulicella</taxon>
    </lineage>
</organism>
<gene>
    <name evidence="8" type="ORF">HDF16_002180</name>
</gene>
<dbReference type="GO" id="GO:0015074">
    <property type="term" value="P:DNA integration"/>
    <property type="evidence" value="ECO:0007669"/>
    <property type="project" value="UniProtKB-KW"/>
</dbReference>
<evidence type="ECO:0000313" key="8">
    <source>
        <dbReference type="EMBL" id="MBB5057474.1"/>
    </source>
</evidence>
<dbReference type="Gene3D" id="1.10.150.130">
    <property type="match status" value="1"/>
</dbReference>
<dbReference type="InterPro" id="IPR057084">
    <property type="entry name" value="Int_N"/>
</dbReference>
<dbReference type="PROSITE" id="PS51898">
    <property type="entry name" value="TYR_RECOMBINASE"/>
    <property type="match status" value="1"/>
</dbReference>
<evidence type="ECO:0000256" key="5">
    <source>
        <dbReference type="PROSITE-ProRule" id="PRU01248"/>
    </source>
</evidence>
<dbReference type="EMBL" id="JACHIP010000003">
    <property type="protein sequence ID" value="MBB5057474.1"/>
    <property type="molecule type" value="Genomic_DNA"/>
</dbReference>
<dbReference type="InterPro" id="IPR013762">
    <property type="entry name" value="Integrase-like_cat_sf"/>
</dbReference>
<dbReference type="InterPro" id="IPR002104">
    <property type="entry name" value="Integrase_catalytic"/>
</dbReference>
<protein>
    <submittedName>
        <fullName evidence="8">Integrase</fullName>
    </submittedName>
</protein>
<dbReference type="InterPro" id="IPR044068">
    <property type="entry name" value="CB"/>
</dbReference>
<evidence type="ECO:0000256" key="4">
    <source>
        <dbReference type="ARBA" id="ARBA00023172"/>
    </source>
</evidence>
<dbReference type="GO" id="GO:0003677">
    <property type="term" value="F:DNA binding"/>
    <property type="evidence" value="ECO:0007669"/>
    <property type="project" value="UniProtKB-UniRule"/>
</dbReference>
<dbReference type="CDD" id="cd00796">
    <property type="entry name" value="INT_Rci_Hp1_C"/>
    <property type="match status" value="1"/>
</dbReference>
<dbReference type="InterPro" id="IPR010998">
    <property type="entry name" value="Integrase_recombinase_N"/>
</dbReference>
<sequence>MALYKRGGVYWYEFVYEGRRIRESTGVKNQRVAGEIERAYRTALAKGEVGITERKRVPNFREALTDFLRWSAASHKLSSHERYKTSSVALLKHFRDIALDKITPEDVERFKAVRSADKKTSRAADGRRVNTRKRIRPATVNRELACLKALFNFVIKTDVLGKNPVSRVKMLAENNLQTRVLSFTEEHSYLSVATTVLRDVATLMLQTGMRPEEVYRLQPEHVDLSRGYVHVPFGKTAAARRSLRLTAAAREVLARLIAAQSPSPFLFPCESAPERSIPKVNNAHDRAVRDSGIAPIRLYDLRHTWATRAAMSGIDLVTLAAMLGHSKINMVLRYAHPTQGHQADAMERLEKYSALEQIRAFERNDSSALNA</sequence>
<name>A0A7W7ZCN0_9BACT</name>
<keyword evidence="3 5" id="KW-0238">DNA-binding</keyword>
<comment type="similarity">
    <text evidence="1">Belongs to the 'phage' integrase family.</text>
</comment>
<dbReference type="Pfam" id="PF00589">
    <property type="entry name" value="Phage_integrase"/>
    <property type="match status" value="1"/>
</dbReference>
<dbReference type="RefSeq" id="WP_184216435.1">
    <property type="nucleotide sequence ID" value="NZ_JACHIP010000003.1"/>
</dbReference>
<feature type="domain" description="Core-binding (CB)" evidence="7">
    <location>
        <begin position="58"/>
        <end position="155"/>
    </location>
</feature>
<dbReference type="AlphaFoldDB" id="A0A7W7ZCN0"/>
<dbReference type="Gene3D" id="1.10.443.10">
    <property type="entry name" value="Intergrase catalytic core"/>
    <property type="match status" value="1"/>
</dbReference>
<feature type="domain" description="Tyr recombinase" evidence="6">
    <location>
        <begin position="176"/>
        <end position="347"/>
    </location>
</feature>
<comment type="caution">
    <text evidence="8">The sequence shown here is derived from an EMBL/GenBank/DDBJ whole genome shotgun (WGS) entry which is preliminary data.</text>
</comment>
<dbReference type="SUPFAM" id="SSF56349">
    <property type="entry name" value="DNA breaking-rejoining enzymes"/>
    <property type="match status" value="1"/>
</dbReference>
<dbReference type="Proteomes" id="UP000540989">
    <property type="component" value="Unassembled WGS sequence"/>
</dbReference>
<evidence type="ECO:0000259" key="6">
    <source>
        <dbReference type="PROSITE" id="PS51898"/>
    </source>
</evidence>
<dbReference type="PANTHER" id="PTHR30349">
    <property type="entry name" value="PHAGE INTEGRASE-RELATED"/>
    <property type="match status" value="1"/>
</dbReference>
<evidence type="ECO:0000256" key="1">
    <source>
        <dbReference type="ARBA" id="ARBA00008857"/>
    </source>
</evidence>
<proteinExistence type="inferred from homology"/>
<dbReference type="GO" id="GO:0006310">
    <property type="term" value="P:DNA recombination"/>
    <property type="evidence" value="ECO:0007669"/>
    <property type="project" value="UniProtKB-KW"/>
</dbReference>
<evidence type="ECO:0000256" key="2">
    <source>
        <dbReference type="ARBA" id="ARBA00022908"/>
    </source>
</evidence>
<keyword evidence="4" id="KW-0233">DNA recombination</keyword>
<dbReference type="InterPro" id="IPR011010">
    <property type="entry name" value="DNA_brk_join_enz"/>
</dbReference>
<keyword evidence="9" id="KW-1185">Reference proteome</keyword>
<dbReference type="PANTHER" id="PTHR30349:SF64">
    <property type="entry name" value="PROPHAGE INTEGRASE INTD-RELATED"/>
    <property type="match status" value="1"/>
</dbReference>
<accession>A0A7W7ZCN0</accession>
<evidence type="ECO:0000256" key="3">
    <source>
        <dbReference type="ARBA" id="ARBA00023125"/>
    </source>
</evidence>
<keyword evidence="2" id="KW-0229">DNA integration</keyword>
<dbReference type="PROSITE" id="PS51900">
    <property type="entry name" value="CB"/>
    <property type="match status" value="1"/>
</dbReference>